<feature type="domain" description="Lysozyme inhibitor LprI-like N-terminal" evidence="2">
    <location>
        <begin position="53"/>
        <end position="132"/>
    </location>
</feature>
<dbReference type="EMBL" id="CP032134">
    <property type="protein sequence ID" value="AXY55634.1"/>
    <property type="molecule type" value="Genomic_DNA"/>
</dbReference>
<dbReference type="Pfam" id="PF07007">
    <property type="entry name" value="LprI"/>
    <property type="match status" value="1"/>
</dbReference>
<feature type="chain" id="PRO_5017801876" evidence="1">
    <location>
        <begin position="23"/>
        <end position="138"/>
    </location>
</feature>
<dbReference type="RefSeq" id="WP_087512693.1">
    <property type="nucleotide sequence ID" value="NZ_CP032134.1"/>
</dbReference>
<dbReference type="InterPro" id="IPR009739">
    <property type="entry name" value="LprI-like_N"/>
</dbReference>
<feature type="signal peptide" evidence="1">
    <location>
        <begin position="1"/>
        <end position="22"/>
    </location>
</feature>
<keyword evidence="1" id="KW-0732">Signal</keyword>
<reference evidence="4" key="1">
    <citation type="submission" date="2018-09" db="EMBL/GenBank/DDBJ databases">
        <title>The complete genome of Acinetobacter sp. strain WCHAc010005.</title>
        <authorList>
            <person name="Hu Y."/>
            <person name="Long H."/>
            <person name="Feng Y."/>
            <person name="Zong Z."/>
        </authorList>
    </citation>
    <scope>NUCLEOTIDE SEQUENCE [LARGE SCALE GENOMIC DNA]</scope>
    <source>
        <strain evidence="4">WCHAc010005</strain>
    </source>
</reference>
<accession>A0A3B7LUL3</accession>
<protein>
    <submittedName>
        <fullName evidence="3">DUF1311 domain-containing protein</fullName>
    </submittedName>
</protein>
<gene>
    <name evidence="3" type="ORF">CDG60_02890</name>
</gene>
<proteinExistence type="predicted"/>
<sequence>MKRVCLKIIMITSLFFSQMVLAQTDKDDDVYSQCVDSMIDKMKLQGINNGVVSACSNHSRSIYEKQIVSLLDRIKKQSQEYQQPERYTDILKSQRLWKSYIDQECRNAGAYVGSPMYEFCPMVEYKNRVDQLQEYLGE</sequence>
<evidence type="ECO:0000313" key="4">
    <source>
        <dbReference type="Proteomes" id="UP000263753"/>
    </source>
</evidence>
<dbReference type="Gene3D" id="1.20.1270.180">
    <property type="match status" value="1"/>
</dbReference>
<dbReference type="Proteomes" id="UP000263753">
    <property type="component" value="Chromosome"/>
</dbReference>
<evidence type="ECO:0000259" key="2">
    <source>
        <dbReference type="Pfam" id="PF07007"/>
    </source>
</evidence>
<name>A0A3B7LUL3_9GAMM</name>
<evidence type="ECO:0000313" key="3">
    <source>
        <dbReference type="EMBL" id="AXY55634.1"/>
    </source>
</evidence>
<evidence type="ECO:0000256" key="1">
    <source>
        <dbReference type="SAM" id="SignalP"/>
    </source>
</evidence>
<organism evidence="3 4">
    <name type="scientific">Acinetobacter chinensis</name>
    <dbReference type="NCBI Taxonomy" id="2004650"/>
    <lineage>
        <taxon>Bacteria</taxon>
        <taxon>Pseudomonadati</taxon>
        <taxon>Pseudomonadota</taxon>
        <taxon>Gammaproteobacteria</taxon>
        <taxon>Moraxellales</taxon>
        <taxon>Moraxellaceae</taxon>
        <taxon>Acinetobacter</taxon>
    </lineage>
</organism>
<dbReference type="AlphaFoldDB" id="A0A3B7LUL3"/>
<dbReference type="KEGG" id="achi:CDG60_02890"/>